<name>A0A820DCV1_9BILA</name>
<dbReference type="GO" id="GO:0005261">
    <property type="term" value="F:monoatomic cation channel activity"/>
    <property type="evidence" value="ECO:0007669"/>
    <property type="project" value="TreeGrafter"/>
</dbReference>
<dbReference type="EMBL" id="CAJOBQ010000043">
    <property type="protein sequence ID" value="CAF4230123.1"/>
    <property type="molecule type" value="Genomic_DNA"/>
</dbReference>
<evidence type="ECO:0000313" key="2">
    <source>
        <dbReference type="Proteomes" id="UP000663862"/>
    </source>
</evidence>
<dbReference type="AlphaFoldDB" id="A0A820DCV1"/>
<dbReference type="PANTHER" id="PTHR13800:SF1">
    <property type="entry name" value="TRANSIENT RECEPTOR POTENTIAL CATION CHANNEL TRPM"/>
    <property type="match status" value="1"/>
</dbReference>
<protein>
    <submittedName>
        <fullName evidence="1">Uncharacterized protein</fullName>
    </submittedName>
</protein>
<sequence length="245" mass="28575">MRFGIKCEHSDHFEEYFNTFDRLQTDTDRIWKFQRYELICEYLSRPSLPPPLILFAHLWRFGLYILSRCVSSPWLNALYDQHTKRTKYGSEAQIALDEKSATNIEIAEDALGDEVYYNFSKHGLQLIEEHELDEEQITSPQEGMLKKIRALENRVQLIGDQQNQVLDYLDCLMEGMKKMGGDSIRMPDRRHLELDEPIEDTMNHIGHPRRELRRESLIDEVYTPIVIPSGVAPTTPTSSSQSIKT</sequence>
<accession>A0A820DCV1</accession>
<comment type="caution">
    <text evidence="1">The sequence shown here is derived from an EMBL/GenBank/DDBJ whole genome shotgun (WGS) entry which is preliminary data.</text>
</comment>
<dbReference type="PANTHER" id="PTHR13800">
    <property type="entry name" value="TRANSIENT RECEPTOR POTENTIAL CATION CHANNEL, SUBFAMILY M, MEMBER 6"/>
    <property type="match status" value="1"/>
</dbReference>
<evidence type="ECO:0000313" key="1">
    <source>
        <dbReference type="EMBL" id="CAF4230123.1"/>
    </source>
</evidence>
<organism evidence="1 2">
    <name type="scientific">Rotaria socialis</name>
    <dbReference type="NCBI Taxonomy" id="392032"/>
    <lineage>
        <taxon>Eukaryota</taxon>
        <taxon>Metazoa</taxon>
        <taxon>Spiralia</taxon>
        <taxon>Gnathifera</taxon>
        <taxon>Rotifera</taxon>
        <taxon>Eurotatoria</taxon>
        <taxon>Bdelloidea</taxon>
        <taxon>Philodinida</taxon>
        <taxon>Philodinidae</taxon>
        <taxon>Rotaria</taxon>
    </lineage>
</organism>
<gene>
    <name evidence="1" type="ORF">TSG867_LOCUS1822</name>
</gene>
<dbReference type="InterPro" id="IPR050927">
    <property type="entry name" value="TRPM"/>
</dbReference>
<dbReference type="GO" id="GO:0030001">
    <property type="term" value="P:metal ion transport"/>
    <property type="evidence" value="ECO:0007669"/>
    <property type="project" value="TreeGrafter"/>
</dbReference>
<proteinExistence type="predicted"/>
<dbReference type="GO" id="GO:0005886">
    <property type="term" value="C:plasma membrane"/>
    <property type="evidence" value="ECO:0007669"/>
    <property type="project" value="TreeGrafter"/>
</dbReference>
<dbReference type="Proteomes" id="UP000663862">
    <property type="component" value="Unassembled WGS sequence"/>
</dbReference>
<reference evidence="1" key="1">
    <citation type="submission" date="2021-02" db="EMBL/GenBank/DDBJ databases">
        <authorList>
            <person name="Nowell W R."/>
        </authorList>
    </citation>
    <scope>NUCLEOTIDE SEQUENCE</scope>
</reference>